<evidence type="ECO:0000313" key="2">
    <source>
        <dbReference type="EMBL" id="KAG5447657.1"/>
    </source>
</evidence>
<feature type="transmembrane region" description="Helical" evidence="1">
    <location>
        <begin position="12"/>
        <end position="37"/>
    </location>
</feature>
<dbReference type="Proteomes" id="UP000286415">
    <property type="component" value="Unassembled WGS sequence"/>
</dbReference>
<dbReference type="EMBL" id="NIRI02000042">
    <property type="protein sequence ID" value="KAG5447657.1"/>
    <property type="molecule type" value="Genomic_DNA"/>
</dbReference>
<gene>
    <name evidence="2" type="ORF">CSKR_200559</name>
</gene>
<evidence type="ECO:0000256" key="1">
    <source>
        <dbReference type="SAM" id="Phobius"/>
    </source>
</evidence>
<dbReference type="AlphaFoldDB" id="A0A8T1ME52"/>
<comment type="caution">
    <text evidence="2">The sequence shown here is derived from an EMBL/GenBank/DDBJ whole genome shotgun (WGS) entry which is preliminary data.</text>
</comment>
<evidence type="ECO:0000313" key="3">
    <source>
        <dbReference type="Proteomes" id="UP000286415"/>
    </source>
</evidence>
<keyword evidence="1" id="KW-1133">Transmembrane helix</keyword>
<keyword evidence="1" id="KW-0812">Transmembrane</keyword>
<protein>
    <submittedName>
        <fullName evidence="2">Uncharacterized protein</fullName>
    </submittedName>
</protein>
<reference evidence="2 3" key="2">
    <citation type="journal article" date="2021" name="Genomics">
        <title>High-quality reference genome for Clonorchis sinensis.</title>
        <authorList>
            <person name="Young N.D."/>
            <person name="Stroehlein A.J."/>
            <person name="Kinkar L."/>
            <person name="Wang T."/>
            <person name="Sohn W.M."/>
            <person name="Chang B.C.H."/>
            <person name="Kaur P."/>
            <person name="Weisz D."/>
            <person name="Dudchenko O."/>
            <person name="Aiden E.L."/>
            <person name="Korhonen P.K."/>
            <person name="Gasser R.B."/>
        </authorList>
    </citation>
    <scope>NUCLEOTIDE SEQUENCE [LARGE SCALE GENOMIC DNA]</scope>
    <source>
        <strain evidence="2">Cs-k2</strain>
    </source>
</reference>
<reference evidence="2 3" key="1">
    <citation type="journal article" date="2018" name="Biotechnol. Adv.">
        <title>Improved genomic resources and new bioinformatic workflow for the carcinogenic parasite Clonorchis sinensis: Biotechnological implications.</title>
        <authorList>
            <person name="Wang D."/>
            <person name="Korhonen P.K."/>
            <person name="Gasser R.B."/>
            <person name="Young N.D."/>
        </authorList>
    </citation>
    <scope>NUCLEOTIDE SEQUENCE [LARGE SCALE GENOMIC DNA]</scope>
    <source>
        <strain evidence="2">Cs-k2</strain>
    </source>
</reference>
<proteinExistence type="predicted"/>
<keyword evidence="1" id="KW-0472">Membrane</keyword>
<name>A0A8T1ME52_CLOSI</name>
<sequence>MDAGESLSSFFSLLGFSILIFAQIAVHCGFGVCFGAARYPILPVRATAVHFIHVRWSLPSSSLSTTPLVLLLACSRYSSCSVAKLAYSHLPGHSLQTCNRLVASLLFYFSFASTLLSPHLPQ</sequence>
<organism evidence="2 3">
    <name type="scientific">Clonorchis sinensis</name>
    <name type="common">Chinese liver fluke</name>
    <dbReference type="NCBI Taxonomy" id="79923"/>
    <lineage>
        <taxon>Eukaryota</taxon>
        <taxon>Metazoa</taxon>
        <taxon>Spiralia</taxon>
        <taxon>Lophotrochozoa</taxon>
        <taxon>Platyhelminthes</taxon>
        <taxon>Trematoda</taxon>
        <taxon>Digenea</taxon>
        <taxon>Opisthorchiida</taxon>
        <taxon>Opisthorchiata</taxon>
        <taxon>Opisthorchiidae</taxon>
        <taxon>Clonorchis</taxon>
    </lineage>
</organism>
<accession>A0A8T1ME52</accession>
<dbReference type="OrthoDB" id="10371377at2759"/>
<keyword evidence="3" id="KW-1185">Reference proteome</keyword>